<dbReference type="FunFam" id="2.60.120.340:FF:000004">
    <property type="entry name" value="Histone deacetylase HDT1"/>
    <property type="match status" value="1"/>
</dbReference>
<evidence type="ECO:0000256" key="6">
    <source>
        <dbReference type="ARBA" id="ARBA00023015"/>
    </source>
</evidence>
<gene>
    <name evidence="12" type="ORF">Taro_027231</name>
</gene>
<feature type="compositionally biased region" description="Polar residues" evidence="10">
    <location>
        <begin position="229"/>
        <end position="242"/>
    </location>
</feature>
<evidence type="ECO:0000256" key="4">
    <source>
        <dbReference type="ARBA" id="ARBA00022801"/>
    </source>
</evidence>
<dbReference type="AlphaFoldDB" id="A0A843VLV4"/>
<dbReference type="Pfam" id="PF17800">
    <property type="entry name" value="NPL"/>
    <property type="match status" value="1"/>
</dbReference>
<feature type="compositionally biased region" description="Basic and acidic residues" evidence="10">
    <location>
        <begin position="175"/>
        <end position="188"/>
    </location>
</feature>
<comment type="similarity">
    <text evidence="2">Belongs to the histone deacetylase HD2 family.</text>
</comment>
<reference evidence="12" key="1">
    <citation type="submission" date="2017-07" db="EMBL/GenBank/DDBJ databases">
        <title>Taro Niue Genome Assembly and Annotation.</title>
        <authorList>
            <person name="Atibalentja N."/>
            <person name="Keating K."/>
            <person name="Fields C.J."/>
        </authorList>
    </citation>
    <scope>NUCLEOTIDE SEQUENCE</scope>
    <source>
        <strain evidence="12">Niue_2</strain>
        <tissue evidence="12">Leaf</tissue>
    </source>
</reference>
<evidence type="ECO:0000256" key="2">
    <source>
        <dbReference type="ARBA" id="ARBA00006673"/>
    </source>
</evidence>
<evidence type="ECO:0000313" key="13">
    <source>
        <dbReference type="Proteomes" id="UP000652761"/>
    </source>
</evidence>
<keyword evidence="9" id="KW-0862">Zinc</keyword>
<dbReference type="GO" id="GO:0008270">
    <property type="term" value="F:zinc ion binding"/>
    <property type="evidence" value="ECO:0007669"/>
    <property type="project" value="UniProtKB-KW"/>
</dbReference>
<dbReference type="InterPro" id="IPR041232">
    <property type="entry name" value="NPL"/>
</dbReference>
<keyword evidence="3" id="KW-0678">Repressor</keyword>
<evidence type="ECO:0000256" key="7">
    <source>
        <dbReference type="ARBA" id="ARBA00023163"/>
    </source>
</evidence>
<feature type="region of interest" description="Disordered" evidence="10">
    <location>
        <begin position="151"/>
        <end position="272"/>
    </location>
</feature>
<evidence type="ECO:0000313" key="12">
    <source>
        <dbReference type="EMBL" id="MQL94550.1"/>
    </source>
</evidence>
<comment type="caution">
    <text evidence="12">The sequence shown here is derived from an EMBL/GenBank/DDBJ whole genome shotgun (WGS) entry which is preliminary data.</text>
</comment>
<dbReference type="PROSITE" id="PS50157">
    <property type="entry name" value="ZINC_FINGER_C2H2_2"/>
    <property type="match status" value="1"/>
</dbReference>
<evidence type="ECO:0000256" key="5">
    <source>
        <dbReference type="ARBA" id="ARBA00022853"/>
    </source>
</evidence>
<comment type="subcellular location">
    <subcellularLocation>
        <location evidence="1">Nucleus</location>
        <location evidence="1">Nucleolus</location>
    </subcellularLocation>
</comment>
<dbReference type="GO" id="GO:0005730">
    <property type="term" value="C:nucleolus"/>
    <property type="evidence" value="ECO:0007669"/>
    <property type="project" value="UniProtKB-SubCell"/>
</dbReference>
<keyword evidence="7" id="KW-0804">Transcription</keyword>
<evidence type="ECO:0000256" key="10">
    <source>
        <dbReference type="SAM" id="MobiDB-lite"/>
    </source>
</evidence>
<keyword evidence="13" id="KW-1185">Reference proteome</keyword>
<feature type="domain" description="C2H2-type" evidence="11">
    <location>
        <begin position="246"/>
        <end position="272"/>
    </location>
</feature>
<evidence type="ECO:0000259" key="11">
    <source>
        <dbReference type="PROSITE" id="PS50157"/>
    </source>
</evidence>
<keyword evidence="5" id="KW-0156">Chromatin regulator</keyword>
<keyword evidence="9" id="KW-0479">Metal-binding</keyword>
<evidence type="ECO:0000256" key="9">
    <source>
        <dbReference type="PROSITE-ProRule" id="PRU00042"/>
    </source>
</evidence>
<dbReference type="GO" id="GO:0006325">
    <property type="term" value="P:chromatin organization"/>
    <property type="evidence" value="ECO:0007669"/>
    <property type="project" value="UniProtKB-KW"/>
</dbReference>
<organism evidence="12 13">
    <name type="scientific">Colocasia esculenta</name>
    <name type="common">Wild taro</name>
    <name type="synonym">Arum esculentum</name>
    <dbReference type="NCBI Taxonomy" id="4460"/>
    <lineage>
        <taxon>Eukaryota</taxon>
        <taxon>Viridiplantae</taxon>
        <taxon>Streptophyta</taxon>
        <taxon>Embryophyta</taxon>
        <taxon>Tracheophyta</taxon>
        <taxon>Spermatophyta</taxon>
        <taxon>Magnoliopsida</taxon>
        <taxon>Liliopsida</taxon>
        <taxon>Araceae</taxon>
        <taxon>Aroideae</taxon>
        <taxon>Colocasieae</taxon>
        <taxon>Colocasia</taxon>
    </lineage>
</organism>
<evidence type="ECO:0000256" key="8">
    <source>
        <dbReference type="ARBA" id="ARBA00023242"/>
    </source>
</evidence>
<keyword evidence="8" id="KW-0539">Nucleus</keyword>
<dbReference type="Proteomes" id="UP000652761">
    <property type="component" value="Unassembled WGS sequence"/>
</dbReference>
<dbReference type="EMBL" id="NMUH01001690">
    <property type="protein sequence ID" value="MQL94550.1"/>
    <property type="molecule type" value="Genomic_DNA"/>
</dbReference>
<keyword evidence="4" id="KW-0378">Hydrolase</keyword>
<keyword evidence="9" id="KW-0863">Zinc-finger</keyword>
<name>A0A843VLV4_COLES</name>
<keyword evidence="6" id="KW-0805">Transcription regulation</keyword>
<evidence type="ECO:0000256" key="1">
    <source>
        <dbReference type="ARBA" id="ARBA00004604"/>
    </source>
</evidence>
<dbReference type="PROSITE" id="PS00028">
    <property type="entry name" value="ZINC_FINGER_C2H2_1"/>
    <property type="match status" value="1"/>
</dbReference>
<dbReference type="OrthoDB" id="2019803at2759"/>
<dbReference type="GO" id="GO:0016787">
    <property type="term" value="F:hydrolase activity"/>
    <property type="evidence" value="ECO:0007669"/>
    <property type="project" value="UniProtKB-KW"/>
</dbReference>
<evidence type="ECO:0000256" key="3">
    <source>
        <dbReference type="ARBA" id="ARBA00022491"/>
    </source>
</evidence>
<dbReference type="Gene3D" id="2.60.120.340">
    <property type="entry name" value="Nucleoplasmin core domain"/>
    <property type="match status" value="1"/>
</dbReference>
<accession>A0A843VLV4</accession>
<proteinExistence type="inferred from homology"/>
<dbReference type="InterPro" id="IPR013087">
    <property type="entry name" value="Znf_C2H2_type"/>
</dbReference>
<sequence length="272" mass="29642">MEFWGIEVKPGETVKCEPGDDKYLHLSQASLGEVKKEKDNENIPIHLKVDNQKLVIGTLSADKCPQITYDLVFEKEFELSHSWKDGSVFFVGYKTEVSDEGYPFTSFLLFSLITPDDFSEETDSESEEEEIPMLVPANGILLAVVQSSMDMLDGEGDSSDEDDEEDESSEEENEPSPKKDEIGKKRAAESALKTPASNKRAKLAVPGSGQKTGGHTATPHPAKQAGKTPATSDKSKQQTPKSAGSVPCKSCSKTFKDDNALQAHTKAKHSGN</sequence>
<protein>
    <recommendedName>
        <fullName evidence="11">C2H2-type domain-containing protein</fullName>
    </recommendedName>
</protein>
<feature type="compositionally biased region" description="Acidic residues" evidence="10">
    <location>
        <begin position="152"/>
        <end position="174"/>
    </location>
</feature>